<evidence type="ECO:0000256" key="7">
    <source>
        <dbReference type="ARBA" id="ARBA00004345"/>
    </source>
</evidence>
<feature type="transmembrane region" description="Helical" evidence="36">
    <location>
        <begin position="824"/>
        <end position="848"/>
    </location>
</feature>
<dbReference type="AlphaFoldDB" id="I3K776"/>
<dbReference type="InterPro" id="IPR032628">
    <property type="entry name" value="AC_N"/>
</dbReference>
<dbReference type="GO" id="GO:0016324">
    <property type="term" value="C:apical plasma membrane"/>
    <property type="evidence" value="ECO:0007669"/>
    <property type="project" value="UniProtKB-SubCell"/>
</dbReference>
<feature type="transmembrane region" description="Helical" evidence="36">
    <location>
        <begin position="735"/>
        <end position="755"/>
    </location>
</feature>
<keyword evidence="21" id="KW-0770">Synapse</keyword>
<evidence type="ECO:0000256" key="30">
    <source>
        <dbReference type="ARBA" id="ARBA00034111"/>
    </source>
</evidence>
<feature type="binding site" evidence="34">
    <location>
        <begin position="1101"/>
        <end position="1103"/>
    </location>
    <ligand>
        <name>ATP</name>
        <dbReference type="ChEBI" id="CHEBI:30616"/>
    </ligand>
</feature>
<feature type="transmembrane region" description="Helical" evidence="36">
    <location>
        <begin position="230"/>
        <end position="248"/>
    </location>
</feature>
<comment type="function">
    <text evidence="33">Catalyzes the formation of the signaling molecule cAMP in response to G-protein signaling.</text>
</comment>
<dbReference type="Pfam" id="PF00211">
    <property type="entry name" value="Guanylate_cyc"/>
    <property type="match status" value="2"/>
</dbReference>
<evidence type="ECO:0000256" key="4">
    <source>
        <dbReference type="ARBA" id="ARBA00004221"/>
    </source>
</evidence>
<feature type="transmembrane region" description="Helical" evidence="36">
    <location>
        <begin position="887"/>
        <end position="906"/>
    </location>
</feature>
<comment type="cofactor">
    <cofactor evidence="2">
        <name>Mn(2+)</name>
        <dbReference type="ChEBI" id="CHEBI:29035"/>
    </cofactor>
</comment>
<dbReference type="STRING" id="8128.ENSONIP00000016971"/>
<dbReference type="GO" id="GO:0005905">
    <property type="term" value="C:clathrin-coated pit"/>
    <property type="evidence" value="ECO:0007669"/>
    <property type="project" value="UniProtKB-KW"/>
</dbReference>
<evidence type="ECO:0000256" key="18">
    <source>
        <dbReference type="ARBA" id="ARBA00022842"/>
    </source>
</evidence>
<evidence type="ECO:0000256" key="19">
    <source>
        <dbReference type="ARBA" id="ARBA00022989"/>
    </source>
</evidence>
<keyword evidence="11" id="KW-0488">Methylation</keyword>
<feature type="binding site" evidence="34">
    <location>
        <position position="522"/>
    </location>
    <ligand>
        <name>ATP</name>
        <dbReference type="ChEBI" id="CHEBI:30616"/>
    </ligand>
</feature>
<dbReference type="GO" id="GO:0007189">
    <property type="term" value="P:adenylate cyclase-activating G protein-coupled receptor signaling pathway"/>
    <property type="evidence" value="ECO:0007669"/>
    <property type="project" value="TreeGrafter"/>
</dbReference>
<dbReference type="GO" id="GO:0050796">
    <property type="term" value="P:regulation of insulin secretion"/>
    <property type="evidence" value="ECO:0007669"/>
    <property type="project" value="UniProtKB-ARBA"/>
</dbReference>
<evidence type="ECO:0000256" key="28">
    <source>
        <dbReference type="ARBA" id="ARBA00023329"/>
    </source>
</evidence>
<feature type="binding site" evidence="34">
    <location>
        <begin position="434"/>
        <end position="439"/>
    </location>
    <ligand>
        <name>ATP</name>
        <dbReference type="ChEBI" id="CHEBI:30616"/>
    </ligand>
</feature>
<feature type="binding site" evidence="34">
    <location>
        <position position="1148"/>
    </location>
    <ligand>
        <name>ATP</name>
        <dbReference type="ChEBI" id="CHEBI:30616"/>
    </ligand>
</feature>
<keyword evidence="16 33" id="KW-0547">Nucleotide-binding</keyword>
<dbReference type="Ensembl" id="ENSONIT00000016986.2">
    <property type="protein sequence ID" value="ENSONIP00000016971.2"/>
    <property type="gene ID" value="ENSONIG00000013497.2"/>
</dbReference>
<evidence type="ECO:0000256" key="32">
    <source>
        <dbReference type="ARBA" id="ARBA00058052"/>
    </source>
</evidence>
<evidence type="ECO:0000256" key="17">
    <source>
        <dbReference type="ARBA" id="ARBA00022840"/>
    </source>
</evidence>
<evidence type="ECO:0000256" key="24">
    <source>
        <dbReference type="ARBA" id="ARBA00023180"/>
    </source>
</evidence>
<keyword evidence="14 33" id="KW-0479">Metal-binding</keyword>
<dbReference type="Proteomes" id="UP000005207">
    <property type="component" value="Linkage group LG15"/>
</dbReference>
<evidence type="ECO:0000256" key="2">
    <source>
        <dbReference type="ARBA" id="ARBA00001936"/>
    </source>
</evidence>
<dbReference type="GO" id="GO:0006171">
    <property type="term" value="P:cAMP biosynthetic process"/>
    <property type="evidence" value="ECO:0007669"/>
    <property type="project" value="UniProtKB-KW"/>
</dbReference>
<feature type="transmembrane region" description="Helical" evidence="36">
    <location>
        <begin position="781"/>
        <end position="803"/>
    </location>
</feature>
<dbReference type="PANTHER" id="PTHR45627">
    <property type="entry name" value="ADENYLATE CYCLASE TYPE 1"/>
    <property type="match status" value="1"/>
</dbReference>
<dbReference type="CDD" id="cd07302">
    <property type="entry name" value="CHD"/>
    <property type="match status" value="2"/>
</dbReference>
<evidence type="ECO:0000256" key="1">
    <source>
        <dbReference type="ARBA" id="ARBA00001593"/>
    </source>
</evidence>
<evidence type="ECO:0000256" key="23">
    <source>
        <dbReference type="ARBA" id="ARBA00023176"/>
    </source>
</evidence>
<comment type="catalytic activity">
    <reaction evidence="1 33">
        <text>ATP = 3',5'-cyclic AMP + diphosphate</text>
        <dbReference type="Rhea" id="RHEA:15389"/>
        <dbReference type="ChEBI" id="CHEBI:30616"/>
        <dbReference type="ChEBI" id="CHEBI:33019"/>
        <dbReference type="ChEBI" id="CHEBI:58165"/>
        <dbReference type="EC" id="4.6.1.1"/>
    </reaction>
</comment>
<accession>I3K776</accession>
<evidence type="ECO:0000256" key="14">
    <source>
        <dbReference type="ARBA" id="ARBA00022723"/>
    </source>
</evidence>
<feature type="transmembrane region" description="Helical" evidence="36">
    <location>
        <begin position="288"/>
        <end position="308"/>
    </location>
</feature>
<dbReference type="GO" id="GO:0014069">
    <property type="term" value="C:postsynaptic density"/>
    <property type="evidence" value="ECO:0007669"/>
    <property type="project" value="UniProtKB-SubCell"/>
</dbReference>
<dbReference type="OMA" id="IHENNSM"/>
<feature type="binding site" evidence="34">
    <location>
        <begin position="1108"/>
        <end position="1112"/>
    </location>
    <ligand>
        <name>ATP</name>
        <dbReference type="ChEBI" id="CHEBI:30616"/>
    </ligand>
</feature>
<reference evidence="39" key="1">
    <citation type="submission" date="2012-01" db="EMBL/GenBank/DDBJ databases">
        <title>The Genome Sequence of Oreochromis niloticus (Nile Tilapia).</title>
        <authorList>
            <consortium name="Broad Institute Genome Assembly Team"/>
            <consortium name="Broad Institute Sequencing Platform"/>
            <person name="Di Palma F."/>
            <person name="Johnson J."/>
            <person name="Lander E.S."/>
            <person name="Lindblad-Toh K."/>
        </authorList>
    </citation>
    <scope>NUCLEOTIDE SEQUENCE [LARGE SCALE GENOMIC DNA]</scope>
</reference>
<feature type="transmembrane region" description="Helical" evidence="36">
    <location>
        <begin position="705"/>
        <end position="723"/>
    </location>
</feature>
<keyword evidence="18 33" id="KW-0460">Magnesium</keyword>
<keyword evidence="23" id="KW-0168">Coated pit</keyword>
<dbReference type="GO" id="GO:0035556">
    <property type="term" value="P:intracellular signal transduction"/>
    <property type="evidence" value="ECO:0007669"/>
    <property type="project" value="InterPro"/>
</dbReference>
<keyword evidence="13 36" id="KW-0812">Transmembrane</keyword>
<evidence type="ECO:0000256" key="5">
    <source>
        <dbReference type="ARBA" id="ARBA00004279"/>
    </source>
</evidence>
<dbReference type="Pfam" id="PF16214">
    <property type="entry name" value="AC_N"/>
    <property type="match status" value="1"/>
</dbReference>
<dbReference type="InterPro" id="IPR029787">
    <property type="entry name" value="Nucleotide_cyclase"/>
</dbReference>
<keyword evidence="12" id="KW-0597">Phosphoprotein</keyword>
<feature type="binding site" evidence="35">
    <location>
        <position position="434"/>
    </location>
    <ligand>
        <name>Mg(2+)</name>
        <dbReference type="ChEBI" id="CHEBI:18420"/>
        <label>2</label>
        <note>catalytic</note>
    </ligand>
</feature>
<evidence type="ECO:0000256" key="31">
    <source>
        <dbReference type="ARBA" id="ARBA00037878"/>
    </source>
</evidence>
<dbReference type="FunCoup" id="I3K776">
    <property type="interactions" value="73"/>
</dbReference>
<reference evidence="38" key="2">
    <citation type="submission" date="2025-08" db="UniProtKB">
        <authorList>
            <consortium name="Ensembl"/>
        </authorList>
    </citation>
    <scope>IDENTIFICATION</scope>
</reference>
<dbReference type="eggNOG" id="KOG3619">
    <property type="taxonomic scope" value="Eukaryota"/>
</dbReference>
<dbReference type="HOGENOM" id="CLU_001072_2_0_1"/>
<evidence type="ECO:0000256" key="6">
    <source>
        <dbReference type="ARBA" id="ARBA00004285"/>
    </source>
</evidence>
<dbReference type="GO" id="GO:0046872">
    <property type="term" value="F:metal ion binding"/>
    <property type="evidence" value="ECO:0007669"/>
    <property type="project" value="UniProtKB-KW"/>
</dbReference>
<dbReference type="GeneTree" id="ENSGT00940000167206"/>
<feature type="binding site" evidence="34">
    <location>
        <position position="1026"/>
    </location>
    <ligand>
        <name>ATP</name>
        <dbReference type="ChEBI" id="CHEBI:30616"/>
    </ligand>
</feature>
<dbReference type="Pfam" id="PF06327">
    <property type="entry name" value="Adcy_cons_dom"/>
    <property type="match status" value="1"/>
</dbReference>
<dbReference type="GO" id="GO:0016323">
    <property type="term" value="C:basolateral plasma membrane"/>
    <property type="evidence" value="ECO:0007669"/>
    <property type="project" value="UniProtKB-SubCell"/>
</dbReference>
<evidence type="ECO:0000256" key="26">
    <source>
        <dbReference type="ARBA" id="ARBA00023239"/>
    </source>
</evidence>
<feature type="domain" description="Guanylate cyclase" evidence="37">
    <location>
        <begin position="974"/>
        <end position="1114"/>
    </location>
</feature>
<dbReference type="SUPFAM" id="SSF55073">
    <property type="entry name" value="Nucleotide cyclase"/>
    <property type="match status" value="2"/>
</dbReference>
<evidence type="ECO:0000256" key="12">
    <source>
        <dbReference type="ARBA" id="ARBA00022553"/>
    </source>
</evidence>
<sequence length="1220" mass="139200">MAETRYCQWMHFTGNVTGSYLLLIRYQQLRSAEVATMVTFANTTQVSPMRLRELPCVTPTMSPGLRRKKMLWQNAVKHIIIQQELSAQLGVEPARKIFVTDTYIEEINRQIRSKASRGVTKRRSSTFRVQPLVRDSTSTHSITGGAFNDYSSDADFFVHWGRTVSGVYIPTLLHTFKSHDLEKLYQQHSSTQRRNSLAITNVIDVVAKLHMLVLYLALAPEASTDTLRGCLTGMFMVLATVLCVIVLTHKDSMSPQWLHYAGLASWLSQTTQVLGGLVYGLEKDPSWYLLFTLFATYTLLPLPLLWAICAGTLSSMLHILVEIVCCYSDALLLRKVFAKGLLYLGMNTAGLFIHYLTDHAQRQVFLETRRCIEGRLKLEQENQRQERLVLSILPRFVALEMIADMGAMEDDLNPQEFHKIYIHQYKDVSILFADIKGFTLLSMNLSAQDLVRTLNELFGRFDRLAEEHHCLRIKILGDCYYCVSGVPEPQRAHARYCVEMGLAMINTIRYVRKQLNFDMDMRIGIHSGSVLCGVLGLQKWQFDVWSWDVGIANMLEAGGIPGRIHISRATLDCLEGTYKTEEGHGRDRNAFLRKYNIDTFLICPQQDRDKVNHIEPPKVQKPIQTWSPDIPFRTVVDMNSILAAFTNGSMPTLWQSNSREINKRIKHAIELRSSERMHREHITPLTLVFKDTNIEDKFSQMRDEMFNSNLVCSFILLLFLMAAQALIPAPRLFPAALQFSVFLLAHVLLLLVALAEEFKWTPSSLQHFCCWIHENNSARNLFTLIAIFINFGLASTDMVWCILMNTGEADITEKTGTGSRPLTVCTYPEIFVLSGVIAMVTCAVFLRLNSLLKLATLLLAVAVYSYLSHLAFVSLTRHDMLHRSHYVRRNGISFLLMAMFIVAVFYNGRQWEATARLDFLWRLQAQQEVADMRELREHNECLLYNILPVHVAQHFLDRSKHDEDLYSQSYDEVGVMFASIAGFDEYFEEKEIKHEGVECLRLLNEIIAGFDELFEEPYFHHVEKIKTIGSCYMAASGLAPDKQKSMDEWNHLSELVLFALAMQETLKEIIRNSTQRFQLRVGIAHGPVVAGVIGATKPQYDIWGSTVNLASRMDSTGVSGRIQVPEATRRILTDWGFILELRGEIFVKGVSEHQGKVRTYFIRTVRGKMANDGTDGRLAGQTGGRMTLAEVVFSLVQARHKEKMREGNRRFNRTPSRLQR</sequence>
<feature type="transmembrane region" description="Helical" evidence="36">
    <location>
        <begin position="260"/>
        <end position="281"/>
    </location>
</feature>
<feature type="domain" description="Guanylate cyclase" evidence="37">
    <location>
        <begin position="429"/>
        <end position="556"/>
    </location>
</feature>
<dbReference type="GO" id="GO:0042734">
    <property type="term" value="C:presynaptic membrane"/>
    <property type="evidence" value="ECO:0007669"/>
    <property type="project" value="UniProtKB-SubCell"/>
</dbReference>
<keyword evidence="24" id="KW-0325">Glycoprotein</keyword>
<keyword evidence="26 33" id="KW-0456">Lyase</keyword>
<evidence type="ECO:0000256" key="10">
    <source>
        <dbReference type="ARBA" id="ARBA00022475"/>
    </source>
</evidence>
<keyword evidence="22 33" id="KW-0472">Membrane</keyword>
<evidence type="ECO:0000259" key="37">
    <source>
        <dbReference type="PROSITE" id="PS50125"/>
    </source>
</evidence>
<dbReference type="Gene3D" id="3.30.70.1230">
    <property type="entry name" value="Nucleotide cyclase"/>
    <property type="match status" value="2"/>
</dbReference>
<dbReference type="InParanoid" id="I3K776"/>
<dbReference type="FunFam" id="3.30.70.1230:FF:000011">
    <property type="entry name" value="Adenylate cyclase"/>
    <property type="match status" value="1"/>
</dbReference>
<evidence type="ECO:0000256" key="3">
    <source>
        <dbReference type="ARBA" id="ARBA00004187"/>
    </source>
</evidence>
<evidence type="ECO:0000256" key="36">
    <source>
        <dbReference type="SAM" id="Phobius"/>
    </source>
</evidence>
<dbReference type="InterPro" id="IPR009398">
    <property type="entry name" value="Adcy_conserved_dom"/>
</dbReference>
<feature type="transmembrane region" description="Helical" evidence="36">
    <location>
        <begin position="854"/>
        <end position="875"/>
    </location>
</feature>
<dbReference type="InterPro" id="IPR030672">
    <property type="entry name" value="Adcy"/>
</dbReference>
<comment type="function">
    <text evidence="32">Catalyzes the formation of cAMP in response to calcium entry leadings to cAMP signaling activation that affect processes suche as synaptic plasticity and insulin secretion. Plays a role in many brain functions, such as learning, memory, drug addiction, and anxiety modulation through regulation of synaptic plasticity by modulating long-term memory and long-term potentiation (LTP) through CREB transcription factor activity modulation. Plays a central role in insulin secretion by controlling glucose homeostasis through glucagon-like peptide 1 and glucose signaling pathway and maintains insulin secretion through calcium-dependent PKA activation leading to vesicle pool replenishment. Also, allows PTGER3 to induce potentiation of PTGER4-mediated PLA2 secretion by switching from a negative to a positive regulation, during the IL1B induced-dedifferentiation of smooth muscle cells.</text>
</comment>
<reference evidence="38" key="3">
    <citation type="submission" date="2025-09" db="UniProtKB">
        <authorList>
            <consortium name="Ensembl"/>
        </authorList>
    </citation>
    <scope>IDENTIFICATION</scope>
</reference>
<feature type="binding site" evidence="35">
    <location>
        <position position="478"/>
    </location>
    <ligand>
        <name>Mg(2+)</name>
        <dbReference type="ChEBI" id="CHEBI:18420"/>
        <label>2</label>
        <note>catalytic</note>
    </ligand>
</feature>
<dbReference type="GO" id="GO:0005901">
    <property type="term" value="C:caveola"/>
    <property type="evidence" value="ECO:0007669"/>
    <property type="project" value="UniProtKB-SubCell"/>
</dbReference>
<evidence type="ECO:0000256" key="25">
    <source>
        <dbReference type="ARBA" id="ARBA00023211"/>
    </source>
</evidence>
<organism evidence="38 39">
    <name type="scientific">Oreochromis niloticus</name>
    <name type="common">Nile tilapia</name>
    <name type="synonym">Tilapia nilotica</name>
    <dbReference type="NCBI Taxonomy" id="8128"/>
    <lineage>
        <taxon>Eukaryota</taxon>
        <taxon>Metazoa</taxon>
        <taxon>Chordata</taxon>
        <taxon>Craniata</taxon>
        <taxon>Vertebrata</taxon>
        <taxon>Euteleostomi</taxon>
        <taxon>Actinopterygii</taxon>
        <taxon>Neopterygii</taxon>
        <taxon>Teleostei</taxon>
        <taxon>Neoteleostei</taxon>
        <taxon>Acanthomorphata</taxon>
        <taxon>Ovalentaria</taxon>
        <taxon>Cichlomorphae</taxon>
        <taxon>Cichliformes</taxon>
        <taxon>Cichlidae</taxon>
        <taxon>African cichlids</taxon>
        <taxon>Pseudocrenilabrinae</taxon>
        <taxon>Oreochromini</taxon>
        <taxon>Oreochromis</taxon>
    </lineage>
</organism>
<protein>
    <recommendedName>
        <fullName evidence="33">adenylate cyclase</fullName>
        <ecNumber evidence="33">4.6.1.1</ecNumber>
    </recommendedName>
</protein>
<dbReference type="PROSITE" id="PS50125">
    <property type="entry name" value="GUANYLATE_CYCLASE_2"/>
    <property type="match status" value="2"/>
</dbReference>
<evidence type="ECO:0000256" key="9">
    <source>
        <dbReference type="ARBA" id="ARBA00004651"/>
    </source>
</evidence>
<keyword evidence="25 35" id="KW-0464">Manganese</keyword>
<evidence type="ECO:0000256" key="35">
    <source>
        <dbReference type="PIRSR" id="PIRSR039050-51"/>
    </source>
</evidence>
<evidence type="ECO:0000313" key="38">
    <source>
        <dbReference type="Ensembl" id="ENSONIP00000016971.2"/>
    </source>
</evidence>
<keyword evidence="15" id="KW-0677">Repeat</keyword>
<evidence type="ECO:0000256" key="34">
    <source>
        <dbReference type="PIRSR" id="PIRSR039050-50"/>
    </source>
</evidence>
<dbReference type="FunFam" id="3.30.70.1230:FF:000001">
    <property type="entry name" value="Adenylate cyclase"/>
    <property type="match status" value="1"/>
</dbReference>
<keyword evidence="28" id="KW-0968">Cytoplasmic vesicle</keyword>
<keyword evidence="19 36" id="KW-1133">Transmembrane helix</keyword>
<evidence type="ECO:0000256" key="33">
    <source>
        <dbReference type="PIRNR" id="PIRNR039050"/>
    </source>
</evidence>
<feature type="binding site" evidence="34">
    <location>
        <begin position="476"/>
        <end position="478"/>
    </location>
    <ligand>
        <name>ATP</name>
        <dbReference type="ChEBI" id="CHEBI:30616"/>
    </ligand>
</feature>
<dbReference type="GO" id="GO:0030425">
    <property type="term" value="C:dendrite"/>
    <property type="evidence" value="ECO:0007669"/>
    <property type="project" value="UniProtKB-SubCell"/>
</dbReference>
<dbReference type="PANTHER" id="PTHR45627:SF15">
    <property type="entry name" value="ADENYLATE CYCLASE"/>
    <property type="match status" value="1"/>
</dbReference>
<dbReference type="InterPro" id="IPR001054">
    <property type="entry name" value="A/G_cyclase"/>
</dbReference>
<evidence type="ECO:0000256" key="16">
    <source>
        <dbReference type="ARBA" id="ARBA00022741"/>
    </source>
</evidence>
<dbReference type="PIRSF" id="PIRSF039050">
    <property type="entry name" value="Ade_cyc"/>
    <property type="match status" value="1"/>
</dbReference>
<evidence type="ECO:0000256" key="20">
    <source>
        <dbReference type="ARBA" id="ARBA00022998"/>
    </source>
</evidence>
<feature type="binding site" evidence="35">
    <location>
        <position position="434"/>
    </location>
    <ligand>
        <name>Mg(2+)</name>
        <dbReference type="ChEBI" id="CHEBI:18420"/>
        <label>1</label>
        <note>catalytic</note>
    </ligand>
</feature>
<evidence type="ECO:0000256" key="8">
    <source>
        <dbReference type="ARBA" id="ARBA00004640"/>
    </source>
</evidence>
<evidence type="ECO:0000256" key="11">
    <source>
        <dbReference type="ARBA" id="ARBA00022481"/>
    </source>
</evidence>
<keyword evidence="39" id="KW-1185">Reference proteome</keyword>
<dbReference type="GO" id="GO:0005524">
    <property type="term" value="F:ATP binding"/>
    <property type="evidence" value="ECO:0007669"/>
    <property type="project" value="UniProtKB-UniRule"/>
</dbReference>
<dbReference type="SMART" id="SM00044">
    <property type="entry name" value="CYCc"/>
    <property type="match status" value="2"/>
</dbReference>
<dbReference type="GO" id="GO:0030665">
    <property type="term" value="C:clathrin-coated vesicle membrane"/>
    <property type="evidence" value="ECO:0007669"/>
    <property type="project" value="UniProtKB-SubCell"/>
</dbReference>
<keyword evidence="10" id="KW-1003">Cell membrane</keyword>
<evidence type="ECO:0000256" key="21">
    <source>
        <dbReference type="ARBA" id="ARBA00023018"/>
    </source>
</evidence>
<evidence type="ECO:0000256" key="27">
    <source>
        <dbReference type="ARBA" id="ARBA00023273"/>
    </source>
</evidence>
<gene>
    <name evidence="38" type="primary">si:dkey-206f10.1</name>
</gene>
<feature type="binding site" evidence="35">
    <location>
        <position position="478"/>
    </location>
    <ligand>
        <name>Mg(2+)</name>
        <dbReference type="ChEBI" id="CHEBI:18420"/>
        <label>1</label>
        <note>catalytic</note>
    </ligand>
</feature>
<proteinExistence type="inferred from homology"/>
<keyword evidence="27" id="KW-0966">Cell projection</keyword>
<feature type="binding site" evidence="35">
    <location>
        <position position="435"/>
    </location>
    <ligand>
        <name>Mg(2+)</name>
        <dbReference type="ChEBI" id="CHEBI:18420"/>
        <label>2</label>
        <note>catalytic</note>
    </ligand>
</feature>
<keyword evidence="20 33" id="KW-0115">cAMP biosynthesis</keyword>
<name>I3K776_ORENI</name>
<evidence type="ECO:0000256" key="15">
    <source>
        <dbReference type="ARBA" id="ARBA00022737"/>
    </source>
</evidence>
<evidence type="ECO:0000313" key="39">
    <source>
        <dbReference type="Proteomes" id="UP000005207"/>
    </source>
</evidence>
<dbReference type="EC" id="4.6.1.1" evidence="33"/>
<comment type="similarity">
    <text evidence="33">Belongs to the adenylyl cyclase class-4/guanylyl cyclase family.</text>
</comment>
<evidence type="ECO:0000256" key="22">
    <source>
        <dbReference type="ARBA" id="ARBA00023136"/>
    </source>
</evidence>
<evidence type="ECO:0000256" key="29">
    <source>
        <dbReference type="ARBA" id="ARBA00034105"/>
    </source>
</evidence>
<comment type="cofactor">
    <cofactor evidence="35">
        <name>Mg(2+)</name>
        <dbReference type="ChEBI" id="CHEBI:18420"/>
    </cofactor>
    <cofactor evidence="35">
        <name>Mn(2+)</name>
        <dbReference type="ChEBI" id="CHEBI:29035"/>
    </cofactor>
    <text evidence="35">Binds 2 magnesium ions per subunit. Is also active with manganese (in vitro).</text>
</comment>
<dbReference type="GO" id="GO:0004016">
    <property type="term" value="F:adenylate cyclase activity"/>
    <property type="evidence" value="ECO:0007669"/>
    <property type="project" value="UniProtKB-EC"/>
</dbReference>
<comment type="subcellular location">
    <subcellularLocation>
        <location evidence="4">Apical cell membrane</location>
    </subcellularLocation>
    <subcellularLocation>
        <location evidence="3">Basolateral cell membrane</location>
    </subcellularLocation>
    <subcellularLocation>
        <location evidence="9">Cell membrane</location>
        <topology evidence="9">Multi-pass membrane protein</topology>
    </subcellularLocation>
    <subcellularLocation>
        <location evidence="5">Cell projection</location>
        <location evidence="5">Dendrite</location>
    </subcellularLocation>
    <subcellularLocation>
        <location evidence="8">Cytoplasmic vesicle</location>
        <location evidence="8">Clathrin-coated vesicle membrane</location>
    </subcellularLocation>
    <subcellularLocation>
        <location evidence="6">Membrane raft</location>
    </subcellularLocation>
    <subcellularLocation>
        <location evidence="7">Membrane</location>
        <location evidence="7">Caveola</location>
    </subcellularLocation>
    <subcellularLocation>
        <location evidence="31">Membrane</location>
        <location evidence="31">Coated pit</location>
    </subcellularLocation>
    <subcellularLocation>
        <location evidence="29">Postsynaptic density</location>
    </subcellularLocation>
    <subcellularLocation>
        <location evidence="30">Presynaptic cell membrane</location>
    </subcellularLocation>
</comment>
<keyword evidence="17 33" id="KW-0067">ATP-binding</keyword>
<evidence type="ECO:0000256" key="13">
    <source>
        <dbReference type="ARBA" id="ARBA00022692"/>
    </source>
</evidence>